<sequence>MSIMSGCVQSMSFSYVSSVSNLTSPVESSSISLGRKMSMLSSLPT</sequence>
<evidence type="ECO:0000256" key="1">
    <source>
        <dbReference type="SAM" id="MobiDB-lite"/>
    </source>
</evidence>
<organism evidence="2">
    <name type="scientific">Anguilla anguilla</name>
    <name type="common">European freshwater eel</name>
    <name type="synonym">Muraena anguilla</name>
    <dbReference type="NCBI Taxonomy" id="7936"/>
    <lineage>
        <taxon>Eukaryota</taxon>
        <taxon>Metazoa</taxon>
        <taxon>Chordata</taxon>
        <taxon>Craniata</taxon>
        <taxon>Vertebrata</taxon>
        <taxon>Euteleostomi</taxon>
        <taxon>Actinopterygii</taxon>
        <taxon>Neopterygii</taxon>
        <taxon>Teleostei</taxon>
        <taxon>Anguilliformes</taxon>
        <taxon>Anguillidae</taxon>
        <taxon>Anguilla</taxon>
    </lineage>
</organism>
<evidence type="ECO:0000313" key="2">
    <source>
        <dbReference type="EMBL" id="JAI05298.1"/>
    </source>
</evidence>
<accession>A0A0E9XRE0</accession>
<dbReference type="AlphaFoldDB" id="A0A0E9XRE0"/>
<protein>
    <submittedName>
        <fullName evidence="2">Uncharacterized protein</fullName>
    </submittedName>
</protein>
<name>A0A0E9XRE0_ANGAN</name>
<proteinExistence type="predicted"/>
<feature type="region of interest" description="Disordered" evidence="1">
    <location>
        <begin position="24"/>
        <end position="45"/>
    </location>
</feature>
<reference evidence="2" key="1">
    <citation type="submission" date="2014-11" db="EMBL/GenBank/DDBJ databases">
        <authorList>
            <person name="Amaro Gonzalez C."/>
        </authorList>
    </citation>
    <scope>NUCLEOTIDE SEQUENCE</scope>
</reference>
<dbReference type="EMBL" id="GBXM01003280">
    <property type="protein sequence ID" value="JAI05298.1"/>
    <property type="molecule type" value="Transcribed_RNA"/>
</dbReference>
<reference evidence="2" key="2">
    <citation type="journal article" date="2015" name="Fish Shellfish Immunol.">
        <title>Early steps in the European eel (Anguilla anguilla)-Vibrio vulnificus interaction in the gills: Role of the RtxA13 toxin.</title>
        <authorList>
            <person name="Callol A."/>
            <person name="Pajuelo D."/>
            <person name="Ebbesson L."/>
            <person name="Teles M."/>
            <person name="MacKenzie S."/>
            <person name="Amaro C."/>
        </authorList>
    </citation>
    <scope>NUCLEOTIDE SEQUENCE</scope>
</reference>